<evidence type="ECO:0000313" key="5">
    <source>
        <dbReference type="Proteomes" id="UP000320244"/>
    </source>
</evidence>
<dbReference type="Gene3D" id="3.40.50.620">
    <property type="entry name" value="HUPs"/>
    <property type="match status" value="1"/>
</dbReference>
<organism evidence="4 5">
    <name type="scientific">Leekyejoonella antrihumi</name>
    <dbReference type="NCBI Taxonomy" id="1660198"/>
    <lineage>
        <taxon>Bacteria</taxon>
        <taxon>Bacillati</taxon>
        <taxon>Actinomycetota</taxon>
        <taxon>Actinomycetes</taxon>
        <taxon>Micrococcales</taxon>
        <taxon>Dermacoccaceae</taxon>
        <taxon>Leekyejoonella</taxon>
    </lineage>
</organism>
<reference evidence="4 5" key="2">
    <citation type="submission" date="2019-08" db="EMBL/GenBank/DDBJ databases">
        <title>Jejuicoccus antrihumi gen. nov., sp. nov., a new member of the family Dermacoccaceae isolated from a cave.</title>
        <authorList>
            <person name="Schumann P."/>
            <person name="Kim I.S."/>
        </authorList>
    </citation>
    <scope>NUCLEOTIDE SEQUENCE [LARGE SCALE GENOMIC DNA]</scope>
    <source>
        <strain evidence="4 5">C5-26</strain>
    </source>
</reference>
<comment type="caution">
    <text evidence="4">The sequence shown here is derived from an EMBL/GenBank/DDBJ whole genome shotgun (WGS) entry which is preliminary data.</text>
</comment>
<dbReference type="SUPFAM" id="SSF52402">
    <property type="entry name" value="Adenine nucleotide alpha hydrolases-like"/>
    <property type="match status" value="1"/>
</dbReference>
<evidence type="ECO:0000256" key="2">
    <source>
        <dbReference type="SAM" id="MobiDB-lite"/>
    </source>
</evidence>
<dbReference type="Pfam" id="PF00582">
    <property type="entry name" value="Usp"/>
    <property type="match status" value="1"/>
</dbReference>
<reference evidence="4 5" key="1">
    <citation type="submission" date="2019-05" db="EMBL/GenBank/DDBJ databases">
        <authorList>
            <person name="Lee S.D."/>
        </authorList>
    </citation>
    <scope>NUCLEOTIDE SEQUENCE [LARGE SCALE GENOMIC DNA]</scope>
    <source>
        <strain evidence="4 5">C5-26</strain>
    </source>
</reference>
<dbReference type="InterPro" id="IPR014729">
    <property type="entry name" value="Rossmann-like_a/b/a_fold"/>
</dbReference>
<keyword evidence="5" id="KW-1185">Reference proteome</keyword>
<dbReference type="Proteomes" id="UP000320244">
    <property type="component" value="Unassembled WGS sequence"/>
</dbReference>
<dbReference type="PANTHER" id="PTHR46268">
    <property type="entry name" value="STRESS RESPONSE PROTEIN NHAX"/>
    <property type="match status" value="1"/>
</dbReference>
<dbReference type="CDD" id="cd00293">
    <property type="entry name" value="USP-like"/>
    <property type="match status" value="1"/>
</dbReference>
<feature type="compositionally biased region" description="Basic residues" evidence="2">
    <location>
        <begin position="1"/>
        <end position="13"/>
    </location>
</feature>
<comment type="similarity">
    <text evidence="1">Belongs to the universal stress protein A family.</text>
</comment>
<proteinExistence type="inferred from homology"/>
<sequence>MRRQLCPGRRPRTSKVGPMSTDRTGEPTRTGPVVVGYDDQPAGRHALTYAVDLATRLDVILRVVHVIELGDFPVDPDSSSWDVQMHEHERLLADEVHRAVSLPDVQWAYETVRGDPWYALMAEADRFDAWLVVVGQHTHAHAIGTVIGRVLGSGRSATVGSSLVRHSRHPVLVVPSPPGHDAIGRHE</sequence>
<dbReference type="InterPro" id="IPR006016">
    <property type="entry name" value="UspA"/>
</dbReference>
<evidence type="ECO:0000256" key="1">
    <source>
        <dbReference type="ARBA" id="ARBA00008791"/>
    </source>
</evidence>
<accession>A0A563E5Z0</accession>
<dbReference type="EMBL" id="VCQV01000005">
    <property type="protein sequence ID" value="TWP37663.1"/>
    <property type="molecule type" value="Genomic_DNA"/>
</dbReference>
<name>A0A563E5Z0_9MICO</name>
<protein>
    <submittedName>
        <fullName evidence="4">Universal stress protein</fullName>
    </submittedName>
</protein>
<gene>
    <name evidence="4" type="ORF">FGL98_05520</name>
</gene>
<evidence type="ECO:0000313" key="4">
    <source>
        <dbReference type="EMBL" id="TWP37663.1"/>
    </source>
</evidence>
<feature type="domain" description="UspA" evidence="3">
    <location>
        <begin position="32"/>
        <end position="175"/>
    </location>
</feature>
<dbReference type="PANTHER" id="PTHR46268:SF6">
    <property type="entry name" value="UNIVERSAL STRESS PROTEIN UP12"/>
    <property type="match status" value="1"/>
</dbReference>
<evidence type="ECO:0000259" key="3">
    <source>
        <dbReference type="Pfam" id="PF00582"/>
    </source>
</evidence>
<feature type="region of interest" description="Disordered" evidence="2">
    <location>
        <begin position="1"/>
        <end position="31"/>
    </location>
</feature>
<dbReference type="AlphaFoldDB" id="A0A563E5Z0"/>
<dbReference type="OrthoDB" id="4462150at2"/>